<accession>A0A4Q7ZEP6</accession>
<proteinExistence type="predicted"/>
<keyword evidence="2" id="KW-1185">Reference proteome</keyword>
<comment type="caution">
    <text evidence="1">The sequence shown here is derived from an EMBL/GenBank/DDBJ whole genome shotgun (WGS) entry which is preliminary data.</text>
</comment>
<evidence type="ECO:0000313" key="2">
    <source>
        <dbReference type="Proteomes" id="UP000292564"/>
    </source>
</evidence>
<evidence type="ECO:0000313" key="1">
    <source>
        <dbReference type="EMBL" id="RZU48731.1"/>
    </source>
</evidence>
<gene>
    <name evidence="1" type="ORF">EV385_0452</name>
</gene>
<organism evidence="1 2">
    <name type="scientific">Krasilnikovia cinnamomea</name>
    <dbReference type="NCBI Taxonomy" id="349313"/>
    <lineage>
        <taxon>Bacteria</taxon>
        <taxon>Bacillati</taxon>
        <taxon>Actinomycetota</taxon>
        <taxon>Actinomycetes</taxon>
        <taxon>Micromonosporales</taxon>
        <taxon>Micromonosporaceae</taxon>
        <taxon>Krasilnikovia</taxon>
    </lineage>
</organism>
<dbReference type="AlphaFoldDB" id="A0A4Q7ZEP6"/>
<dbReference type="EMBL" id="SHKY01000001">
    <property type="protein sequence ID" value="RZU48731.1"/>
    <property type="molecule type" value="Genomic_DNA"/>
</dbReference>
<dbReference type="RefSeq" id="WP_130507932.1">
    <property type="nucleotide sequence ID" value="NZ_SHKY01000001.1"/>
</dbReference>
<sequence length="85" mass="9186">MSEHHYRATATRDGHWWAVEIHGLPPNMIAHTQGRDLADAAAMARDAVATLFDVDIDDVTIDLAVASSAGGESRRSTEDRLVSEG</sequence>
<name>A0A4Q7ZEP6_9ACTN</name>
<evidence type="ECO:0008006" key="3">
    <source>
        <dbReference type="Google" id="ProtNLM"/>
    </source>
</evidence>
<dbReference type="Proteomes" id="UP000292564">
    <property type="component" value="Unassembled WGS sequence"/>
</dbReference>
<protein>
    <recommendedName>
        <fullName evidence="3">HicB family protein</fullName>
    </recommendedName>
</protein>
<dbReference type="OrthoDB" id="5772641at2"/>
<reference evidence="1 2" key="1">
    <citation type="submission" date="2019-02" db="EMBL/GenBank/DDBJ databases">
        <title>Sequencing the genomes of 1000 actinobacteria strains.</title>
        <authorList>
            <person name="Klenk H.-P."/>
        </authorList>
    </citation>
    <scope>NUCLEOTIDE SEQUENCE [LARGE SCALE GENOMIC DNA]</scope>
    <source>
        <strain evidence="1 2">DSM 45162</strain>
    </source>
</reference>